<gene>
    <name evidence="3" type="ORF">R5A26_16730</name>
</gene>
<dbReference type="Pfam" id="PF00557">
    <property type="entry name" value="Peptidase_M24"/>
    <property type="match status" value="1"/>
</dbReference>
<dbReference type="InterPro" id="IPR000994">
    <property type="entry name" value="Pept_M24"/>
</dbReference>
<sequence>MPDAPMPQDAHPAEPLADLYPADRLHRARQATARAGLDALLISPGADLRYLTGYDALPLERLTCLVLPTDSDPFLLVPALEELAARASPAGDLGIEITGWDETDDPYALVAARLPAHTARVGVDNRMWAEKTIAFRTQLPDVRQELAGEVLNGLRMRKTPQEAAALRRAGAAIDRVHGRMGEWLRAGRTEREVGRDIADAIIAEGHVRVDFVIVGSGPNSASPHHELSDRTIRPGDPVVVDIGGTTPDGYCSDSTRVYTVGEPPADFRRLYDVLLSAQRAQTDAVRPGITAGQLDAVGRDFITDAGYGPHFIHRTGHGIGLETHEEPYIVTGNPLPLAPGMAFSVEPGIYLPGRYGARIEDIVICTEEGGERLNRTPRDLVVLP</sequence>
<dbReference type="PANTHER" id="PTHR46112:SF3">
    <property type="entry name" value="AMINOPEPTIDASE YPDF"/>
    <property type="match status" value="1"/>
</dbReference>
<keyword evidence="4" id="KW-1185">Reference proteome</keyword>
<evidence type="ECO:0000259" key="1">
    <source>
        <dbReference type="Pfam" id="PF00557"/>
    </source>
</evidence>
<evidence type="ECO:0000313" key="3">
    <source>
        <dbReference type="EMBL" id="MDV7217599.1"/>
    </source>
</evidence>
<comment type="caution">
    <text evidence="3">The sequence shown here is derived from an EMBL/GenBank/DDBJ whole genome shotgun (WGS) entry which is preliminary data.</text>
</comment>
<name>A0ABU4FAI1_9ACTN</name>
<dbReference type="Pfam" id="PF01321">
    <property type="entry name" value="Creatinase_N"/>
    <property type="match status" value="1"/>
</dbReference>
<dbReference type="InterPro" id="IPR000587">
    <property type="entry name" value="Creatinase_N"/>
</dbReference>
<dbReference type="CDD" id="cd01092">
    <property type="entry name" value="APP-like"/>
    <property type="match status" value="1"/>
</dbReference>
<dbReference type="SUPFAM" id="SSF55920">
    <property type="entry name" value="Creatinase/aminopeptidase"/>
    <property type="match status" value="1"/>
</dbReference>
<protein>
    <submittedName>
        <fullName evidence="3">Xaa-Pro peptidase family protein</fullName>
    </submittedName>
</protein>
<dbReference type="InterPro" id="IPR036005">
    <property type="entry name" value="Creatinase/aminopeptidase-like"/>
</dbReference>
<feature type="domain" description="Creatinase N-terminal" evidence="2">
    <location>
        <begin position="24"/>
        <end position="156"/>
    </location>
</feature>
<dbReference type="EMBL" id="JAWMAJ010000048">
    <property type="protein sequence ID" value="MDV7217599.1"/>
    <property type="molecule type" value="Genomic_DNA"/>
</dbReference>
<dbReference type="InterPro" id="IPR050659">
    <property type="entry name" value="Peptidase_M24B"/>
</dbReference>
<accession>A0ABU4FAI1</accession>
<evidence type="ECO:0000259" key="2">
    <source>
        <dbReference type="Pfam" id="PF01321"/>
    </source>
</evidence>
<dbReference type="Gene3D" id="3.90.230.10">
    <property type="entry name" value="Creatinase/methionine aminopeptidase superfamily"/>
    <property type="match status" value="1"/>
</dbReference>
<proteinExistence type="predicted"/>
<feature type="domain" description="Peptidase M24" evidence="1">
    <location>
        <begin position="165"/>
        <end position="367"/>
    </location>
</feature>
<dbReference type="RefSeq" id="WP_317771861.1">
    <property type="nucleotide sequence ID" value="NZ_JAWMAJ010000048.1"/>
</dbReference>
<dbReference type="Proteomes" id="UP001187346">
    <property type="component" value="Unassembled WGS sequence"/>
</dbReference>
<dbReference type="SUPFAM" id="SSF53092">
    <property type="entry name" value="Creatinase/prolidase N-terminal domain"/>
    <property type="match status" value="1"/>
</dbReference>
<reference evidence="3 4" key="1">
    <citation type="submission" date="2023-10" db="EMBL/GenBank/DDBJ databases">
        <title>Characterization of rhizosphere-enriched actinobacteria from wheat plants lab-grown on chernevaya soil.</title>
        <authorList>
            <person name="Tikhonova E.N."/>
            <person name="Konopkin A."/>
            <person name="Kravchenko I.K."/>
        </authorList>
    </citation>
    <scope>NUCLEOTIDE SEQUENCE [LARGE SCALE GENOMIC DNA]</scope>
    <source>
        <strain evidence="3 4">RR29</strain>
    </source>
</reference>
<dbReference type="PANTHER" id="PTHR46112">
    <property type="entry name" value="AMINOPEPTIDASE"/>
    <property type="match status" value="1"/>
</dbReference>
<dbReference type="InterPro" id="IPR029149">
    <property type="entry name" value="Creatin/AminoP/Spt16_N"/>
</dbReference>
<evidence type="ECO:0000313" key="4">
    <source>
        <dbReference type="Proteomes" id="UP001187346"/>
    </source>
</evidence>
<organism evidence="3 4">
    <name type="scientific">Streptomyces prunicolor</name>
    <dbReference type="NCBI Taxonomy" id="67348"/>
    <lineage>
        <taxon>Bacteria</taxon>
        <taxon>Bacillati</taxon>
        <taxon>Actinomycetota</taxon>
        <taxon>Actinomycetes</taxon>
        <taxon>Kitasatosporales</taxon>
        <taxon>Streptomycetaceae</taxon>
        <taxon>Streptomyces</taxon>
    </lineage>
</organism>
<dbReference type="Gene3D" id="3.40.350.10">
    <property type="entry name" value="Creatinase/prolidase N-terminal domain"/>
    <property type="match status" value="1"/>
</dbReference>